<keyword evidence="3 6" id="KW-0812">Transmembrane</keyword>
<organism evidence="8 9">
    <name type="scientific">Oxyplasma meridianum</name>
    <dbReference type="NCBI Taxonomy" id="3073602"/>
    <lineage>
        <taxon>Archaea</taxon>
        <taxon>Methanobacteriati</taxon>
        <taxon>Thermoplasmatota</taxon>
        <taxon>Thermoplasmata</taxon>
        <taxon>Thermoplasmatales</taxon>
        <taxon>Thermoplasmataceae</taxon>
        <taxon>Oxyplasma</taxon>
    </lineage>
</organism>
<gene>
    <name evidence="8" type="ORF">OXIME_000829</name>
</gene>
<keyword evidence="9" id="KW-1185">Reference proteome</keyword>
<proteinExistence type="predicted"/>
<evidence type="ECO:0000259" key="7">
    <source>
        <dbReference type="Pfam" id="PF00482"/>
    </source>
</evidence>
<feature type="transmembrane region" description="Helical" evidence="6">
    <location>
        <begin position="255"/>
        <end position="276"/>
    </location>
</feature>
<feature type="domain" description="Type II secretion system protein GspF" evidence="7">
    <location>
        <begin position="73"/>
        <end position="198"/>
    </location>
</feature>
<dbReference type="InterPro" id="IPR056569">
    <property type="entry name" value="ArlJ-like"/>
</dbReference>
<evidence type="ECO:0000256" key="4">
    <source>
        <dbReference type="ARBA" id="ARBA00022989"/>
    </source>
</evidence>
<sequence length="277" mass="29843">MNPVLRKVALLSAAASILVFFLFLLLGIPAVDPRGHPIASSAIAVSIFLIPVGYIYDKQQSAIKDAERRLPDFLRDLSNYSIFGLPMAEAVKMAASNDYGHLSPEIRDLGNKISVGLPVDEALETFGDKTGSADIRRVGRIIQKASESGNNTYDVVTLISDFNAQMALMRDTRRSEMQNYILVLLIALGVFIFVILIIDIGFFPKIKVTNFGSIGLPGNTNIRPLIERIFDVGIYVQGVGIGGIAGLLRDGRLRSGMLITGAILLVSALILIGAGVA</sequence>
<evidence type="ECO:0000256" key="3">
    <source>
        <dbReference type="ARBA" id="ARBA00022692"/>
    </source>
</evidence>
<dbReference type="GO" id="GO:0005886">
    <property type="term" value="C:plasma membrane"/>
    <property type="evidence" value="ECO:0007669"/>
    <property type="project" value="UniProtKB-SubCell"/>
</dbReference>
<dbReference type="Pfam" id="PF00482">
    <property type="entry name" value="T2SSF"/>
    <property type="match status" value="1"/>
</dbReference>
<keyword evidence="5 6" id="KW-0472">Membrane</keyword>
<evidence type="ECO:0000256" key="2">
    <source>
        <dbReference type="ARBA" id="ARBA00022475"/>
    </source>
</evidence>
<evidence type="ECO:0000256" key="6">
    <source>
        <dbReference type="SAM" id="Phobius"/>
    </source>
</evidence>
<protein>
    <submittedName>
        <fullName evidence="8">Type II secretion system F family protein</fullName>
    </submittedName>
</protein>
<comment type="subcellular location">
    <subcellularLocation>
        <location evidence="1">Cell membrane</location>
        <topology evidence="1">Multi-pass membrane protein</topology>
    </subcellularLocation>
</comment>
<dbReference type="RefSeq" id="WP_393972209.1">
    <property type="nucleotide sequence ID" value="NZ_CP133772.1"/>
</dbReference>
<dbReference type="KEGG" id="omr:OXIME_000829"/>
<dbReference type="EMBL" id="CP133772">
    <property type="protein sequence ID" value="WYY00264.1"/>
    <property type="molecule type" value="Genomic_DNA"/>
</dbReference>
<name>A0AAX4NFR2_9ARCH</name>
<dbReference type="PANTHER" id="PTHR35402">
    <property type="entry name" value="INTEGRAL MEMBRANE PROTEIN-RELATED"/>
    <property type="match status" value="1"/>
</dbReference>
<feature type="transmembrane region" description="Helical" evidence="6">
    <location>
        <begin position="229"/>
        <end position="248"/>
    </location>
</feature>
<feature type="transmembrane region" description="Helical" evidence="6">
    <location>
        <begin position="37"/>
        <end position="56"/>
    </location>
</feature>
<dbReference type="InterPro" id="IPR018076">
    <property type="entry name" value="T2SS_GspF_dom"/>
</dbReference>
<dbReference type="GeneID" id="95967562"/>
<keyword evidence="4 6" id="KW-1133">Transmembrane helix</keyword>
<evidence type="ECO:0000313" key="9">
    <source>
        <dbReference type="Proteomes" id="UP001451606"/>
    </source>
</evidence>
<evidence type="ECO:0000313" key="8">
    <source>
        <dbReference type="EMBL" id="WYY00264.1"/>
    </source>
</evidence>
<keyword evidence="2" id="KW-1003">Cell membrane</keyword>
<dbReference type="AlphaFoldDB" id="A0AAX4NFR2"/>
<dbReference type="PANTHER" id="PTHR35402:SF1">
    <property type="entry name" value="TYPE II SECRETION SYSTEM PROTEIN GSPF DOMAIN-CONTAINING PROTEIN"/>
    <property type="match status" value="1"/>
</dbReference>
<reference evidence="8 9" key="1">
    <citation type="submission" date="2023-09" db="EMBL/GenBank/DDBJ databases">
        <authorList>
            <person name="Golyshina O.V."/>
            <person name="Lunev E.A."/>
            <person name="Bargiela R."/>
            <person name="Gaines M.C."/>
            <person name="Daum B."/>
            <person name="Bale N.J."/>
            <person name="Koenen M."/>
            <person name="Sinninghe Damst J.S."/>
            <person name="Yakimov M."/>
            <person name="Golyshin P.N."/>
        </authorList>
    </citation>
    <scope>NUCLEOTIDE SEQUENCE [LARGE SCALE GENOMIC DNA]</scope>
    <source>
        <strain evidence="8 9">M1</strain>
    </source>
</reference>
<evidence type="ECO:0000256" key="1">
    <source>
        <dbReference type="ARBA" id="ARBA00004651"/>
    </source>
</evidence>
<dbReference type="Proteomes" id="UP001451606">
    <property type="component" value="Chromosome"/>
</dbReference>
<feature type="transmembrane region" description="Helical" evidence="6">
    <location>
        <begin position="180"/>
        <end position="203"/>
    </location>
</feature>
<evidence type="ECO:0000256" key="5">
    <source>
        <dbReference type="ARBA" id="ARBA00023136"/>
    </source>
</evidence>
<accession>A0AAX4NFR2</accession>